<name>A0A916QQ59_9GAMM</name>
<comment type="caution">
    <text evidence="1">The sequence shown here is derived from an EMBL/GenBank/DDBJ whole genome shotgun (WGS) entry which is preliminary data.</text>
</comment>
<dbReference type="OrthoDB" id="8849052at2"/>
<protein>
    <submittedName>
        <fullName evidence="1">Uncharacterized protein</fullName>
    </submittedName>
</protein>
<sequence length="160" mass="17681">MNTTLKTVLILGGLMLVGTYGARKLLVPRGIRNNNPGNIKHFESNAWHGKTGVDPDGFVIFGDAADGIDAIGEIIDSYRNRGVVTVRQIIETYAPAEGRDANDVESYIAHVQQLTGWQSYHIPTRFNDGYLPLVKAIIKHENGQNPYSDQFIEDALNRAT</sequence>
<dbReference type="AlphaFoldDB" id="A0A916QQ59"/>
<organism evidence="1 2">
    <name type="scientific">Pseudohongiella nitratireducens</name>
    <dbReference type="NCBI Taxonomy" id="1768907"/>
    <lineage>
        <taxon>Bacteria</taxon>
        <taxon>Pseudomonadati</taxon>
        <taxon>Pseudomonadota</taxon>
        <taxon>Gammaproteobacteria</taxon>
        <taxon>Pseudomonadales</taxon>
        <taxon>Pseudohongiellaceae</taxon>
        <taxon>Pseudohongiella</taxon>
    </lineage>
</organism>
<evidence type="ECO:0000313" key="2">
    <source>
        <dbReference type="Proteomes" id="UP000627715"/>
    </source>
</evidence>
<dbReference type="Proteomes" id="UP000627715">
    <property type="component" value="Unassembled WGS sequence"/>
</dbReference>
<reference evidence="1" key="2">
    <citation type="submission" date="2020-09" db="EMBL/GenBank/DDBJ databases">
        <authorList>
            <person name="Sun Q."/>
            <person name="Zhou Y."/>
        </authorList>
    </citation>
    <scope>NUCLEOTIDE SEQUENCE</scope>
    <source>
        <strain evidence="1">CGMCC 1.15425</strain>
    </source>
</reference>
<dbReference type="EMBL" id="BMIY01000015">
    <property type="protein sequence ID" value="GFZ83871.1"/>
    <property type="molecule type" value="Genomic_DNA"/>
</dbReference>
<accession>A0A916QQ59</accession>
<dbReference type="RefSeq" id="WP_082866316.1">
    <property type="nucleotide sequence ID" value="NZ_BMIY01000015.1"/>
</dbReference>
<keyword evidence="2" id="KW-1185">Reference proteome</keyword>
<reference evidence="1" key="1">
    <citation type="journal article" date="2014" name="Int. J. Syst. Evol. Microbiol.">
        <title>Complete genome sequence of Corynebacterium casei LMG S-19264T (=DSM 44701T), isolated from a smear-ripened cheese.</title>
        <authorList>
            <consortium name="US DOE Joint Genome Institute (JGI-PGF)"/>
            <person name="Walter F."/>
            <person name="Albersmeier A."/>
            <person name="Kalinowski J."/>
            <person name="Ruckert C."/>
        </authorList>
    </citation>
    <scope>NUCLEOTIDE SEQUENCE</scope>
    <source>
        <strain evidence="1">CGMCC 1.15425</strain>
    </source>
</reference>
<gene>
    <name evidence="1" type="ORF">GCM10011403_29330</name>
</gene>
<proteinExistence type="predicted"/>
<evidence type="ECO:0000313" key="1">
    <source>
        <dbReference type="EMBL" id="GFZ83871.1"/>
    </source>
</evidence>